<keyword evidence="2" id="KW-1185">Reference proteome</keyword>
<evidence type="ECO:0000313" key="1">
    <source>
        <dbReference type="EMBL" id="KAJ7993432.1"/>
    </source>
</evidence>
<reference evidence="1" key="1">
    <citation type="submission" date="2021-05" db="EMBL/GenBank/DDBJ databases">
        <authorList>
            <person name="Pan Q."/>
            <person name="Jouanno E."/>
            <person name="Zahm M."/>
            <person name="Klopp C."/>
            <person name="Cabau C."/>
            <person name="Louis A."/>
            <person name="Berthelot C."/>
            <person name="Parey E."/>
            <person name="Roest Crollius H."/>
            <person name="Montfort J."/>
            <person name="Robinson-Rechavi M."/>
            <person name="Bouchez O."/>
            <person name="Lampietro C."/>
            <person name="Lopez Roques C."/>
            <person name="Donnadieu C."/>
            <person name="Postlethwait J."/>
            <person name="Bobe J."/>
            <person name="Dillon D."/>
            <person name="Chandos A."/>
            <person name="von Hippel F."/>
            <person name="Guiguen Y."/>
        </authorList>
    </citation>
    <scope>NUCLEOTIDE SEQUENCE</scope>
    <source>
        <strain evidence="1">YG-Jan2019</strain>
    </source>
</reference>
<sequence length="100" mass="10915">MERQQKLLVSSTTLNIMRQHLCSPSIVPGGGQPRVSDILSHASKLPLRMKTFQPSPANFPRKFNFSRGTDCDGSTAETRTVSVSACIAALRQNRRTLSAG</sequence>
<evidence type="ECO:0000313" key="2">
    <source>
        <dbReference type="Proteomes" id="UP001157502"/>
    </source>
</evidence>
<organism evidence="1 2">
    <name type="scientific">Dallia pectoralis</name>
    <name type="common">Alaska blackfish</name>
    <dbReference type="NCBI Taxonomy" id="75939"/>
    <lineage>
        <taxon>Eukaryota</taxon>
        <taxon>Metazoa</taxon>
        <taxon>Chordata</taxon>
        <taxon>Craniata</taxon>
        <taxon>Vertebrata</taxon>
        <taxon>Euteleostomi</taxon>
        <taxon>Actinopterygii</taxon>
        <taxon>Neopterygii</taxon>
        <taxon>Teleostei</taxon>
        <taxon>Protacanthopterygii</taxon>
        <taxon>Esociformes</taxon>
        <taxon>Umbridae</taxon>
        <taxon>Dallia</taxon>
    </lineage>
</organism>
<proteinExistence type="predicted"/>
<dbReference type="Proteomes" id="UP001157502">
    <property type="component" value="Chromosome 24"/>
</dbReference>
<accession>A0ACC2FQ80</accession>
<name>A0ACC2FQ80_DALPE</name>
<comment type="caution">
    <text evidence="1">The sequence shown here is derived from an EMBL/GenBank/DDBJ whole genome shotgun (WGS) entry which is preliminary data.</text>
</comment>
<gene>
    <name evidence="1" type="ORF">DPEC_G00272370</name>
</gene>
<dbReference type="EMBL" id="CM055751">
    <property type="protein sequence ID" value="KAJ7993432.1"/>
    <property type="molecule type" value="Genomic_DNA"/>
</dbReference>
<protein>
    <submittedName>
        <fullName evidence="1">Uncharacterized protein</fullName>
    </submittedName>
</protein>